<evidence type="ECO:0000256" key="1">
    <source>
        <dbReference type="ARBA" id="ARBA00004120"/>
    </source>
</evidence>
<dbReference type="PANTHER" id="PTHR12968">
    <property type="entry name" value="B9 DOMAIN-CONTAINING"/>
    <property type="match status" value="1"/>
</dbReference>
<evidence type="ECO:0000256" key="2">
    <source>
        <dbReference type="ARBA" id="ARBA00022490"/>
    </source>
</evidence>
<name>A0A1I8EI95_WUCBA</name>
<evidence type="ECO:0000256" key="3">
    <source>
        <dbReference type="ARBA" id="ARBA00022794"/>
    </source>
</evidence>
<evidence type="ECO:0000256" key="5">
    <source>
        <dbReference type="ARBA" id="ARBA00023273"/>
    </source>
</evidence>
<dbReference type="GO" id="GO:0060271">
    <property type="term" value="P:cilium assembly"/>
    <property type="evidence" value="ECO:0007669"/>
    <property type="project" value="TreeGrafter"/>
</dbReference>
<keyword evidence="2" id="KW-0963">Cytoplasm</keyword>
<dbReference type="WBParaSite" id="maker-PairedContig_212-snap-gene-1.19-mRNA-1">
    <property type="protein sequence ID" value="maker-PairedContig_212-snap-gene-1.19-mRNA-1"/>
    <property type="gene ID" value="maker-PairedContig_212-snap-gene-1.19"/>
</dbReference>
<dbReference type="GO" id="GO:0036038">
    <property type="term" value="C:MKS complex"/>
    <property type="evidence" value="ECO:0007669"/>
    <property type="project" value="TreeGrafter"/>
</dbReference>
<protein>
    <submittedName>
        <fullName evidence="6">Uncharacterized protein</fullName>
    </submittedName>
</protein>
<keyword evidence="3" id="KW-0970">Cilium biogenesis/degradation</keyword>
<organism evidence="6">
    <name type="scientific">Wuchereria bancrofti</name>
    <dbReference type="NCBI Taxonomy" id="6293"/>
    <lineage>
        <taxon>Eukaryota</taxon>
        <taxon>Metazoa</taxon>
        <taxon>Ecdysozoa</taxon>
        <taxon>Nematoda</taxon>
        <taxon>Chromadorea</taxon>
        <taxon>Rhabditida</taxon>
        <taxon>Spirurina</taxon>
        <taxon>Spiruromorpha</taxon>
        <taxon>Filarioidea</taxon>
        <taxon>Onchocercidae</taxon>
        <taxon>Wuchereria</taxon>
    </lineage>
</organism>
<evidence type="ECO:0000256" key="4">
    <source>
        <dbReference type="ARBA" id="ARBA00023212"/>
    </source>
</evidence>
<evidence type="ECO:0000313" key="6">
    <source>
        <dbReference type="WBParaSite" id="maker-PairedContig_212-snap-gene-1.19-mRNA-1"/>
    </source>
</evidence>
<dbReference type="Pfam" id="PF07162">
    <property type="entry name" value="B9-C2"/>
    <property type="match status" value="1"/>
</dbReference>
<dbReference type="AlphaFoldDB" id="A0A1I8EI95"/>
<dbReference type="STRING" id="6293.A0A1I8EI95"/>
<proteinExistence type="predicted"/>
<accession>A0A1I8EI95</accession>
<keyword evidence="4" id="KW-0206">Cytoskeleton</keyword>
<reference evidence="6" key="1">
    <citation type="submission" date="2016-11" db="UniProtKB">
        <authorList>
            <consortium name="WormBaseParasite"/>
        </authorList>
    </citation>
    <scope>IDENTIFICATION</scope>
    <source>
        <strain evidence="6">pt0022</strain>
    </source>
</reference>
<dbReference type="InterPro" id="IPR010796">
    <property type="entry name" value="C2_B9-type_dom"/>
</dbReference>
<sequence length="587" mass="67618">MPEQRGIYFANGPLTGVEFRLVLEYNEPVADVLQSLDNFTENISEKSVPALSTTFVEECTFRWQQKLHLRRDKFTTVPQSQTESCSKQGSVNQDEIAMAVEKDDSRVFTLVDGEKPTGTAKATTKLNITKGENSLAERIATSKNRRVEPAVMSHRKPIIDLPRKEHQMKTRSVEHNKQMMYIMAYLGPVQNNRQICDESNQYVLCKMTAINGTNIIIEPDLLAVSNTIESCHGIYKARLSLVSNEKFDRVDDTSADQLWFEKEESGTMSDFPPEKTTKLVYLIDIERAVNFPHDGLCIEYKIDLPLQCALIDLSPVHRWSTVIDSSPQGEVFFLINNVFQDDVAVLSQPVSITLIIKEQEQFFENFFWPRMIFRLSGEDCWGRFFVNGFGHLTLPSRPGRLFFVLLLFNKYQYDIKCWRHDHKHDRKNMLFENFISEVAYFKRTESILTSESMTHKVGSITSSIGHNTVSSGTLKINVQCIMQSRELISHEFFYKMKYGTLTRHDGMQSRIHWNILKVLSKFEEARRNLLKIRNKTIPTSERTPKSTIYVENLGINCKIDLLIVQVTKTVTVMKKYLTNLKPSLDIT</sequence>
<keyword evidence="5" id="KW-0966">Cell projection</keyword>
<dbReference type="PANTHER" id="PTHR12968:SF4">
    <property type="entry name" value="TECTONIC-LIKE COMPLEX MEMBER MKS1"/>
    <property type="match status" value="1"/>
</dbReference>
<comment type="subcellular location">
    <subcellularLocation>
        <location evidence="1">Cytoplasm</location>
        <location evidence="1">Cytoskeleton</location>
        <location evidence="1">Cilium basal body</location>
    </subcellularLocation>
</comment>